<name>A0A6C0F2M9_9ZZZZ</name>
<protein>
    <submittedName>
        <fullName evidence="1">Uncharacterized protein</fullName>
    </submittedName>
</protein>
<sequence>MPSAIELRGLCSLDAFVEDVVLNAQRGARFGDKSHSVEVPESMSIPIVKERLKKEFPGCKVWGRWFTRHLEIAWA</sequence>
<evidence type="ECO:0000313" key="1">
    <source>
        <dbReference type="EMBL" id="QHT35544.1"/>
    </source>
</evidence>
<reference evidence="1" key="1">
    <citation type="journal article" date="2020" name="Nature">
        <title>Giant virus diversity and host interactions through global metagenomics.</title>
        <authorList>
            <person name="Schulz F."/>
            <person name="Roux S."/>
            <person name="Paez-Espino D."/>
            <person name="Jungbluth S."/>
            <person name="Walsh D.A."/>
            <person name="Denef V.J."/>
            <person name="McMahon K.D."/>
            <person name="Konstantinidis K.T."/>
            <person name="Eloe-Fadrosh E.A."/>
            <person name="Kyrpides N.C."/>
            <person name="Woyke T."/>
        </authorList>
    </citation>
    <scope>NUCLEOTIDE SEQUENCE</scope>
    <source>
        <strain evidence="1">GVMAG-M-3300009180-45</strain>
    </source>
</reference>
<dbReference type="AlphaFoldDB" id="A0A6C0F2M9"/>
<accession>A0A6C0F2M9</accession>
<organism evidence="1">
    <name type="scientific">viral metagenome</name>
    <dbReference type="NCBI Taxonomy" id="1070528"/>
    <lineage>
        <taxon>unclassified sequences</taxon>
        <taxon>metagenomes</taxon>
        <taxon>organismal metagenomes</taxon>
    </lineage>
</organism>
<proteinExistence type="predicted"/>
<dbReference type="EMBL" id="MN739022">
    <property type="protein sequence ID" value="QHT35544.1"/>
    <property type="molecule type" value="Genomic_DNA"/>
</dbReference>